<evidence type="ECO:0000313" key="2">
    <source>
        <dbReference type="EMBL" id="KAH9638917.1"/>
    </source>
</evidence>
<dbReference type="InterPro" id="IPR003859">
    <property type="entry name" value="Galactosyl_T"/>
</dbReference>
<dbReference type="PANTHER" id="PTHR19300">
    <property type="entry name" value="BETA-1,4-GALACTOSYLTRANSFERASE"/>
    <property type="match status" value="1"/>
</dbReference>
<dbReference type="GO" id="GO:0016020">
    <property type="term" value="C:membrane"/>
    <property type="evidence" value="ECO:0007669"/>
    <property type="project" value="GOC"/>
</dbReference>
<protein>
    <recommendedName>
        <fullName evidence="1">Galactosyltransferase N-terminal domain-containing protein</fullName>
    </recommendedName>
</protein>
<evidence type="ECO:0000313" key="3">
    <source>
        <dbReference type="Proteomes" id="UP000814243"/>
    </source>
</evidence>
<dbReference type="PANTHER" id="PTHR19300:SF46">
    <property type="entry name" value="BETA-1,4-N-ACETYLGALACTOSAMINYLTRANSFERASE"/>
    <property type="match status" value="1"/>
</dbReference>
<dbReference type="SUPFAM" id="SSF53448">
    <property type="entry name" value="Nucleotide-diphospho-sugar transferases"/>
    <property type="match status" value="1"/>
</dbReference>
<dbReference type="Proteomes" id="UP000814243">
    <property type="component" value="Unassembled WGS sequence"/>
</dbReference>
<comment type="caution">
    <text evidence="2">The sequence shown here is derived from an EMBL/GenBank/DDBJ whole genome shotgun (WGS) entry which is preliminary data.</text>
</comment>
<dbReference type="EMBL" id="JACEFF010000365">
    <property type="protein sequence ID" value="KAH9638917.1"/>
    <property type="molecule type" value="Genomic_DNA"/>
</dbReference>
<proteinExistence type="predicted"/>
<dbReference type="GO" id="GO:0005975">
    <property type="term" value="P:carbohydrate metabolic process"/>
    <property type="evidence" value="ECO:0007669"/>
    <property type="project" value="InterPro"/>
</dbReference>
<dbReference type="GO" id="GO:0008378">
    <property type="term" value="F:galactosyltransferase activity"/>
    <property type="evidence" value="ECO:0007669"/>
    <property type="project" value="TreeGrafter"/>
</dbReference>
<sequence length="171" mass="19391">MEVGGELRMGGDPKGTLYNAAFLESQRFGSWDCLIFHDVDLIPDDERISYSCPEQPTQIITWGNRSIGIVTAITPDQYQAVNGFSNMLKAMNYAIAKRNDSMARFRIMANVTNHLDSKRASLVTMNRLLLPKEGLSTTKYNLIRIDQDKLFTYILAFSVNDILLQYDALKE</sequence>
<gene>
    <name evidence="2" type="ORF">HF086_013816</name>
</gene>
<accession>A0A922MMT5</accession>
<dbReference type="AlphaFoldDB" id="A0A922MMT5"/>
<reference evidence="2" key="1">
    <citation type="journal article" date="2021" name="G3 (Bethesda)">
        <title>Genome and transcriptome analysis of the beet armyworm Spodoptera exigua reveals targets for pest control. .</title>
        <authorList>
            <person name="Simon S."/>
            <person name="Breeschoten T."/>
            <person name="Jansen H.J."/>
            <person name="Dirks R.P."/>
            <person name="Schranz M.E."/>
            <person name="Ros V.I.D."/>
        </authorList>
    </citation>
    <scope>NUCLEOTIDE SEQUENCE</scope>
    <source>
        <strain evidence="2">TB_SE_WUR_2020</strain>
    </source>
</reference>
<organism evidence="2 3">
    <name type="scientific">Spodoptera exigua</name>
    <name type="common">Beet armyworm</name>
    <name type="synonym">Noctua fulgens</name>
    <dbReference type="NCBI Taxonomy" id="7107"/>
    <lineage>
        <taxon>Eukaryota</taxon>
        <taxon>Metazoa</taxon>
        <taxon>Ecdysozoa</taxon>
        <taxon>Arthropoda</taxon>
        <taxon>Hexapoda</taxon>
        <taxon>Insecta</taxon>
        <taxon>Pterygota</taxon>
        <taxon>Neoptera</taxon>
        <taxon>Endopterygota</taxon>
        <taxon>Lepidoptera</taxon>
        <taxon>Glossata</taxon>
        <taxon>Ditrysia</taxon>
        <taxon>Noctuoidea</taxon>
        <taxon>Noctuidae</taxon>
        <taxon>Amphipyrinae</taxon>
        <taxon>Spodoptera</taxon>
    </lineage>
</organism>
<dbReference type="Gene3D" id="3.90.550.10">
    <property type="entry name" value="Spore Coat Polysaccharide Biosynthesis Protein SpsA, Chain A"/>
    <property type="match status" value="1"/>
</dbReference>
<dbReference type="GO" id="GO:0033842">
    <property type="term" value="F:N-acetyl-beta-glucosaminyl-derivative 4-beta-N-acetylgalactosaminyltransferase activity"/>
    <property type="evidence" value="ECO:0007669"/>
    <property type="project" value="TreeGrafter"/>
</dbReference>
<dbReference type="InterPro" id="IPR027995">
    <property type="entry name" value="Galactosyl_T_N"/>
</dbReference>
<name>A0A922MMT5_SPOEX</name>
<dbReference type="InterPro" id="IPR029044">
    <property type="entry name" value="Nucleotide-diphossugar_trans"/>
</dbReference>
<dbReference type="GO" id="GO:0005794">
    <property type="term" value="C:Golgi apparatus"/>
    <property type="evidence" value="ECO:0007669"/>
    <property type="project" value="TreeGrafter"/>
</dbReference>
<dbReference type="Pfam" id="PF13733">
    <property type="entry name" value="Glyco_transf_7N"/>
    <property type="match status" value="1"/>
</dbReference>
<evidence type="ECO:0000259" key="1">
    <source>
        <dbReference type="Pfam" id="PF13733"/>
    </source>
</evidence>
<feature type="domain" description="Galactosyltransferase N-terminal" evidence="1">
    <location>
        <begin position="14"/>
        <end position="53"/>
    </location>
</feature>
<dbReference type="GO" id="GO:0006688">
    <property type="term" value="P:glycosphingolipid biosynthetic process"/>
    <property type="evidence" value="ECO:0007669"/>
    <property type="project" value="TreeGrafter"/>
</dbReference>